<dbReference type="GO" id="GO:0051301">
    <property type="term" value="P:cell division"/>
    <property type="evidence" value="ECO:0007669"/>
    <property type="project" value="InterPro"/>
</dbReference>
<reference evidence="3" key="1">
    <citation type="submission" date="2017-09" db="EMBL/GenBank/DDBJ databases">
        <title>Depth-based differentiation of microbial function through sediment-hosted aquifers and enrichment of novel symbionts in the deep terrestrial subsurface.</title>
        <authorList>
            <person name="Probst A.J."/>
            <person name="Ladd B."/>
            <person name="Jarett J.K."/>
            <person name="Geller-Mcgrath D.E."/>
            <person name="Sieber C.M.K."/>
            <person name="Emerson J.B."/>
            <person name="Anantharaman K."/>
            <person name="Thomas B.C."/>
            <person name="Malmstrom R."/>
            <person name="Stieglmeier M."/>
            <person name="Klingl A."/>
            <person name="Woyke T."/>
            <person name="Ryan C.M."/>
            <person name="Banfield J.F."/>
        </authorList>
    </citation>
    <scope>NUCLEOTIDE SEQUENCE [LARGE SCALE GENOMIC DNA]</scope>
</reference>
<dbReference type="InterPro" id="IPR005883">
    <property type="entry name" value="PilM"/>
</dbReference>
<dbReference type="SMART" id="SM00842">
    <property type="entry name" value="FtsA"/>
    <property type="match status" value="1"/>
</dbReference>
<dbReference type="InterPro" id="IPR043129">
    <property type="entry name" value="ATPase_NBD"/>
</dbReference>
<dbReference type="Proteomes" id="UP000229816">
    <property type="component" value="Unassembled WGS sequence"/>
</dbReference>
<dbReference type="EMBL" id="PFSF01000016">
    <property type="protein sequence ID" value="PJC28314.1"/>
    <property type="molecule type" value="Genomic_DNA"/>
</dbReference>
<gene>
    <name evidence="2" type="ORF">CO054_00760</name>
</gene>
<proteinExistence type="predicted"/>
<dbReference type="AlphaFoldDB" id="A0A2M8ET70"/>
<evidence type="ECO:0000259" key="1">
    <source>
        <dbReference type="SMART" id="SM00842"/>
    </source>
</evidence>
<feature type="domain" description="SHS2" evidence="1">
    <location>
        <begin position="3"/>
        <end position="170"/>
    </location>
</feature>
<comment type="caution">
    <text evidence="2">The sequence shown here is derived from an EMBL/GenBank/DDBJ whole genome shotgun (WGS) entry which is preliminary data.</text>
</comment>
<organism evidence="2 3">
    <name type="scientific">Candidatus Shapirobacteria bacterium CG_4_9_14_0_2_um_filter_39_11</name>
    <dbReference type="NCBI Taxonomy" id="1974478"/>
    <lineage>
        <taxon>Bacteria</taxon>
        <taxon>Candidatus Shapironibacteriota</taxon>
    </lineage>
</organism>
<dbReference type="SUPFAM" id="SSF53067">
    <property type="entry name" value="Actin-like ATPase domain"/>
    <property type="match status" value="2"/>
</dbReference>
<sequence>MDFFGLDIGSYSIKAVQLRKIQDKYQLVALGSAPSTPKGLASEAESDLTALAENIKKLYQEAKVTTKNVISALPEDQVFTRVITLPKLSEEELTSALKWEAEQYVPIPLSEVTLAHQVIGETTQDTRQKTEVLLVAAPNRLIDKLLKVLKTAGLNPVSLETEILAMSRSLVAPDSEATLLVDLGARATDIAIVEKGQVVFTRSISTAGEALTRAVAGALGLEAGQAEEYKKAYGVDPGKLEGKVSQAIEPILEVIVKEMEQAIQFYQQEKEKTVKRIVLTGGTAILPEVITLLAKKLTFETQIGDPFSRVVEDSLLAKMPKNDLPFYAVAVGLAMKEI</sequence>
<dbReference type="InterPro" id="IPR050696">
    <property type="entry name" value="FtsA/MreB"/>
</dbReference>
<evidence type="ECO:0000313" key="3">
    <source>
        <dbReference type="Proteomes" id="UP000229816"/>
    </source>
</evidence>
<dbReference type="InterPro" id="IPR003494">
    <property type="entry name" value="SHS2_FtsA"/>
</dbReference>
<dbReference type="PANTHER" id="PTHR32432">
    <property type="entry name" value="CELL DIVISION PROTEIN FTSA-RELATED"/>
    <property type="match status" value="1"/>
</dbReference>
<dbReference type="Gene3D" id="3.30.420.40">
    <property type="match status" value="2"/>
</dbReference>
<dbReference type="CDD" id="cd24049">
    <property type="entry name" value="ASKHA_NBD_PilM"/>
    <property type="match status" value="1"/>
</dbReference>
<dbReference type="Pfam" id="PF11104">
    <property type="entry name" value="PilM_2"/>
    <property type="match status" value="1"/>
</dbReference>
<dbReference type="NCBIfam" id="TIGR01175">
    <property type="entry name" value="pilM"/>
    <property type="match status" value="1"/>
</dbReference>
<protein>
    <recommendedName>
        <fullName evidence="1">SHS2 domain-containing protein</fullName>
    </recommendedName>
</protein>
<dbReference type="PANTHER" id="PTHR32432:SF3">
    <property type="entry name" value="ETHANOLAMINE UTILIZATION PROTEIN EUTJ"/>
    <property type="match status" value="1"/>
</dbReference>
<name>A0A2M8ET70_9BACT</name>
<dbReference type="PIRSF" id="PIRSF019169">
    <property type="entry name" value="PilM"/>
    <property type="match status" value="1"/>
</dbReference>
<evidence type="ECO:0000313" key="2">
    <source>
        <dbReference type="EMBL" id="PJC28314.1"/>
    </source>
</evidence>
<dbReference type="Gene3D" id="3.30.1490.300">
    <property type="match status" value="1"/>
</dbReference>
<accession>A0A2M8ET70</accession>